<sequence>MDLQEEDRRMNLKVFMIYELQETVDLPQLILQGSANTLEYMRIDSCSSLTTLPPWLTDLTSLRKLEIVSCSGLSSLSPEMEKLKALKDLKIHISPTLSESCKLDRSNIDHGQNIHLDPEIVSSSRSVPSPSGDNE</sequence>
<gene>
    <name evidence="1" type="ORF">Pint_11924</name>
</gene>
<dbReference type="EMBL" id="CM047747">
    <property type="protein sequence ID" value="KAJ0016802.1"/>
    <property type="molecule type" value="Genomic_DNA"/>
</dbReference>
<evidence type="ECO:0000313" key="2">
    <source>
        <dbReference type="Proteomes" id="UP001163603"/>
    </source>
</evidence>
<dbReference type="Proteomes" id="UP001163603">
    <property type="component" value="Chromosome 12"/>
</dbReference>
<proteinExistence type="predicted"/>
<protein>
    <submittedName>
        <fullName evidence="1">Uncharacterized protein</fullName>
    </submittedName>
</protein>
<keyword evidence="2" id="KW-1185">Reference proteome</keyword>
<evidence type="ECO:0000313" key="1">
    <source>
        <dbReference type="EMBL" id="KAJ0016802.1"/>
    </source>
</evidence>
<reference evidence="2" key="1">
    <citation type="journal article" date="2023" name="G3 (Bethesda)">
        <title>Genome assembly and association tests identify interacting loci associated with vigor, precocity, and sex in interspecific pistachio rootstocks.</title>
        <authorList>
            <person name="Palmer W."/>
            <person name="Jacygrad E."/>
            <person name="Sagayaradj S."/>
            <person name="Cavanaugh K."/>
            <person name="Han R."/>
            <person name="Bertier L."/>
            <person name="Beede B."/>
            <person name="Kafkas S."/>
            <person name="Golino D."/>
            <person name="Preece J."/>
            <person name="Michelmore R."/>
        </authorList>
    </citation>
    <scope>NUCLEOTIDE SEQUENCE [LARGE SCALE GENOMIC DNA]</scope>
</reference>
<organism evidence="1 2">
    <name type="scientific">Pistacia integerrima</name>
    <dbReference type="NCBI Taxonomy" id="434235"/>
    <lineage>
        <taxon>Eukaryota</taxon>
        <taxon>Viridiplantae</taxon>
        <taxon>Streptophyta</taxon>
        <taxon>Embryophyta</taxon>
        <taxon>Tracheophyta</taxon>
        <taxon>Spermatophyta</taxon>
        <taxon>Magnoliopsida</taxon>
        <taxon>eudicotyledons</taxon>
        <taxon>Gunneridae</taxon>
        <taxon>Pentapetalae</taxon>
        <taxon>rosids</taxon>
        <taxon>malvids</taxon>
        <taxon>Sapindales</taxon>
        <taxon>Anacardiaceae</taxon>
        <taxon>Pistacia</taxon>
    </lineage>
</organism>
<comment type="caution">
    <text evidence="1">The sequence shown here is derived from an EMBL/GenBank/DDBJ whole genome shotgun (WGS) entry which is preliminary data.</text>
</comment>
<accession>A0ACC0XEZ8</accession>
<name>A0ACC0XEZ8_9ROSI</name>